<name>A0A4Y2A985_ARAVE</name>
<sequence>MLFHANILEIKAFIDLYYFVGLHKVSLVNARDRWAIDGTGVDVFHCTMLYKRLLFLMRCLRFDDIRDNSSRREVDKLVPIRNIFEKFVASCQRLHSLGEYVTINEKLELFRGRCSFWQYYISNKSSKYGIKIFALVDATTFYAWNLEIYAGTQPAGPYNIENGPDKIVKQLMKPIFNSGCNLTVDIWCMNYGLAKDLLEKKNCSFRNC</sequence>
<evidence type="ECO:0000313" key="2">
    <source>
        <dbReference type="EMBL" id="GBL76363.1"/>
    </source>
</evidence>
<comment type="caution">
    <text evidence="2">The sequence shown here is derived from an EMBL/GenBank/DDBJ whole genome shotgun (WGS) entry which is preliminary data.</text>
</comment>
<protein>
    <recommendedName>
        <fullName evidence="1">PiggyBac transposable element-derived protein domain-containing protein</fullName>
    </recommendedName>
</protein>
<organism evidence="2 3">
    <name type="scientific">Araneus ventricosus</name>
    <name type="common">Orbweaver spider</name>
    <name type="synonym">Epeira ventricosa</name>
    <dbReference type="NCBI Taxonomy" id="182803"/>
    <lineage>
        <taxon>Eukaryota</taxon>
        <taxon>Metazoa</taxon>
        <taxon>Ecdysozoa</taxon>
        <taxon>Arthropoda</taxon>
        <taxon>Chelicerata</taxon>
        <taxon>Arachnida</taxon>
        <taxon>Araneae</taxon>
        <taxon>Araneomorphae</taxon>
        <taxon>Entelegynae</taxon>
        <taxon>Araneoidea</taxon>
        <taxon>Araneidae</taxon>
        <taxon>Araneus</taxon>
    </lineage>
</organism>
<gene>
    <name evidence="2" type="ORF">AVEN_258709_1</name>
</gene>
<dbReference type="EMBL" id="BGPR01079876">
    <property type="protein sequence ID" value="GBL76363.1"/>
    <property type="molecule type" value="Genomic_DNA"/>
</dbReference>
<dbReference type="PANTHER" id="PTHR46599:SF6">
    <property type="entry name" value="DUAL SPECIFICITY PHOSPHATASE 26"/>
    <property type="match status" value="1"/>
</dbReference>
<feature type="domain" description="PiggyBac transposable element-derived protein" evidence="1">
    <location>
        <begin position="8"/>
        <end position="201"/>
    </location>
</feature>
<dbReference type="AlphaFoldDB" id="A0A4Y2A985"/>
<dbReference type="OrthoDB" id="6430771at2759"/>
<dbReference type="PANTHER" id="PTHR46599">
    <property type="entry name" value="PIGGYBAC TRANSPOSABLE ELEMENT-DERIVED PROTEIN 4"/>
    <property type="match status" value="1"/>
</dbReference>
<keyword evidence="3" id="KW-1185">Reference proteome</keyword>
<proteinExistence type="predicted"/>
<dbReference type="InterPro" id="IPR029526">
    <property type="entry name" value="PGBD"/>
</dbReference>
<evidence type="ECO:0000313" key="3">
    <source>
        <dbReference type="Proteomes" id="UP000499080"/>
    </source>
</evidence>
<dbReference type="Proteomes" id="UP000499080">
    <property type="component" value="Unassembled WGS sequence"/>
</dbReference>
<reference evidence="2 3" key="1">
    <citation type="journal article" date="2019" name="Sci. Rep.">
        <title>Orb-weaving spider Araneus ventricosus genome elucidates the spidroin gene catalogue.</title>
        <authorList>
            <person name="Kono N."/>
            <person name="Nakamura H."/>
            <person name="Ohtoshi R."/>
            <person name="Moran D.A.P."/>
            <person name="Shinohara A."/>
            <person name="Yoshida Y."/>
            <person name="Fujiwara M."/>
            <person name="Mori M."/>
            <person name="Tomita M."/>
            <person name="Arakawa K."/>
        </authorList>
    </citation>
    <scope>NUCLEOTIDE SEQUENCE [LARGE SCALE GENOMIC DNA]</scope>
</reference>
<dbReference type="Pfam" id="PF13843">
    <property type="entry name" value="DDE_Tnp_1_7"/>
    <property type="match status" value="1"/>
</dbReference>
<evidence type="ECO:0000259" key="1">
    <source>
        <dbReference type="Pfam" id="PF13843"/>
    </source>
</evidence>
<accession>A0A4Y2A985</accession>